<protein>
    <submittedName>
        <fullName evidence="1">Uncharacterized protein</fullName>
    </submittedName>
</protein>
<keyword evidence="2" id="KW-1185">Reference proteome</keyword>
<gene>
    <name evidence="1" type="ORF">V6N12_063010</name>
</gene>
<organism evidence="1 2">
    <name type="scientific">Hibiscus sabdariffa</name>
    <name type="common">roselle</name>
    <dbReference type="NCBI Taxonomy" id="183260"/>
    <lineage>
        <taxon>Eukaryota</taxon>
        <taxon>Viridiplantae</taxon>
        <taxon>Streptophyta</taxon>
        <taxon>Embryophyta</taxon>
        <taxon>Tracheophyta</taxon>
        <taxon>Spermatophyta</taxon>
        <taxon>Magnoliopsida</taxon>
        <taxon>eudicotyledons</taxon>
        <taxon>Gunneridae</taxon>
        <taxon>Pentapetalae</taxon>
        <taxon>rosids</taxon>
        <taxon>malvids</taxon>
        <taxon>Malvales</taxon>
        <taxon>Malvaceae</taxon>
        <taxon>Malvoideae</taxon>
        <taxon>Hibiscus</taxon>
    </lineage>
</organism>
<name>A0ABR2FAH8_9ROSI</name>
<sequence>MVPTVTMRIPRGWRIDFHRVLKYDEQQLEPDGWFLIGRSWEVFGWWWWCAPRTALGQWPEFQRKTKSGFSIFAIEQRRLSSCTQVRRATTRTGWVVFDRTELGSVWVVVVRATDNTGTVAGVSTKNKEWV</sequence>
<proteinExistence type="predicted"/>
<accession>A0ABR2FAH8</accession>
<reference evidence="1 2" key="1">
    <citation type="journal article" date="2024" name="G3 (Bethesda)">
        <title>Genome assembly of Hibiscus sabdariffa L. provides insights into metabolisms of medicinal natural products.</title>
        <authorList>
            <person name="Kim T."/>
        </authorList>
    </citation>
    <scope>NUCLEOTIDE SEQUENCE [LARGE SCALE GENOMIC DNA]</scope>
    <source>
        <strain evidence="1">TK-2024</strain>
        <tissue evidence="1">Old leaves</tissue>
    </source>
</reference>
<dbReference type="Proteomes" id="UP001472677">
    <property type="component" value="Unassembled WGS sequence"/>
</dbReference>
<evidence type="ECO:0000313" key="1">
    <source>
        <dbReference type="EMBL" id="KAK8575335.1"/>
    </source>
</evidence>
<dbReference type="EMBL" id="JBBPBM010000007">
    <property type="protein sequence ID" value="KAK8575335.1"/>
    <property type="molecule type" value="Genomic_DNA"/>
</dbReference>
<comment type="caution">
    <text evidence="1">The sequence shown here is derived from an EMBL/GenBank/DDBJ whole genome shotgun (WGS) entry which is preliminary data.</text>
</comment>
<evidence type="ECO:0000313" key="2">
    <source>
        <dbReference type="Proteomes" id="UP001472677"/>
    </source>
</evidence>